<dbReference type="InterPro" id="IPR013324">
    <property type="entry name" value="RNA_pol_sigma_r3/r4-like"/>
</dbReference>
<protein>
    <submittedName>
        <fullName evidence="1">DNA-binding protein</fullName>
    </submittedName>
</protein>
<proteinExistence type="predicted"/>
<organism evidence="1 2">
    <name type="scientific">Staphylococcus ratti</name>
    <dbReference type="NCBI Taxonomy" id="2892440"/>
    <lineage>
        <taxon>Bacteria</taxon>
        <taxon>Bacillati</taxon>
        <taxon>Bacillota</taxon>
        <taxon>Bacilli</taxon>
        <taxon>Bacillales</taxon>
        <taxon>Staphylococcaceae</taxon>
        <taxon>Staphylococcus</taxon>
    </lineage>
</organism>
<evidence type="ECO:0000313" key="2">
    <source>
        <dbReference type="Proteomes" id="UP001197626"/>
    </source>
</evidence>
<dbReference type="GO" id="GO:0003677">
    <property type="term" value="F:DNA binding"/>
    <property type="evidence" value="ECO:0007669"/>
    <property type="project" value="UniProtKB-KW"/>
</dbReference>
<dbReference type="EMBL" id="CP086654">
    <property type="protein sequence ID" value="UEX89700.1"/>
    <property type="molecule type" value="Genomic_DNA"/>
</dbReference>
<dbReference type="RefSeq" id="WP_229292205.1">
    <property type="nucleotide sequence ID" value="NZ_CP086654.1"/>
</dbReference>
<keyword evidence="2" id="KW-1185">Reference proteome</keyword>
<dbReference type="Gene3D" id="1.10.10.60">
    <property type="entry name" value="Homeodomain-like"/>
    <property type="match status" value="1"/>
</dbReference>
<evidence type="ECO:0000313" key="1">
    <source>
        <dbReference type="EMBL" id="UEX89700.1"/>
    </source>
</evidence>
<accession>A0ABY3PBM2</accession>
<name>A0ABY3PBM2_9STAP</name>
<keyword evidence="1" id="KW-0238">DNA-binding</keyword>
<reference evidence="1 2" key="1">
    <citation type="journal article" date="2022" name="Pathogens">
        <title>Staphylococcus ratti sp. nov. Isolated from a Lab Rat.</title>
        <authorList>
            <person name="Kovarovic V."/>
            <person name="Sedlacek I."/>
            <person name="Petras P."/>
            <person name="Kralova S."/>
            <person name="Maslanova I."/>
            <person name="Svec P."/>
            <person name="Neumann-Schaal M."/>
            <person name="Botka T."/>
            <person name="Gelbicova T."/>
            <person name="Stankova E."/>
            <person name="Doskar J."/>
            <person name="Pantucek R."/>
        </authorList>
    </citation>
    <scope>NUCLEOTIDE SEQUENCE [LARGE SCALE GENOMIC DNA]</scope>
    <source>
        <strain evidence="1 2">CCM 9025</strain>
    </source>
</reference>
<sequence>MTNMQNNATFGAYLELTKKQQAYIQIKTDTGAKDMDIAEQIDVNRATISRWKANDKFREGFKGYQAEHLQKQVPKALQTMISLLDAKSELVRFQASKDILDRTGYNPVEKQEIEHTGAVMFNDDIN</sequence>
<gene>
    <name evidence="1" type="ORF">LN051_09035</name>
</gene>
<dbReference type="Proteomes" id="UP001197626">
    <property type="component" value="Chromosome"/>
</dbReference>
<dbReference type="SUPFAM" id="SSF88659">
    <property type="entry name" value="Sigma3 and sigma4 domains of RNA polymerase sigma factors"/>
    <property type="match status" value="1"/>
</dbReference>